<evidence type="ECO:0000313" key="14">
    <source>
        <dbReference type="EMBL" id="KAL1895718.1"/>
    </source>
</evidence>
<keyword evidence="4 12" id="KW-0732">Signal</keyword>
<evidence type="ECO:0000256" key="3">
    <source>
        <dbReference type="ARBA" id="ARBA00022651"/>
    </source>
</evidence>
<dbReference type="SMART" id="SM01217">
    <property type="entry name" value="Fn3_like"/>
    <property type="match status" value="1"/>
</dbReference>
<dbReference type="SUPFAM" id="SSF52279">
    <property type="entry name" value="Beta-D-glucan exohydrolase, C-terminal domain"/>
    <property type="match status" value="1"/>
</dbReference>
<gene>
    <name evidence="14" type="ORF">Sste5346_005190</name>
</gene>
<evidence type="ECO:0000256" key="6">
    <source>
        <dbReference type="ARBA" id="ARBA00023180"/>
    </source>
</evidence>
<sequence>MRTTVVLSALAASAVGFGFDPPGQRPLTGSEIHLAGTTHDTDKATAKVAFIESLVANMTVEDLVRQLHLMFGDNLVGPKADGKQYDRTMRFIPNSPVGNIHDLYSLNKSHHNELQKENLEKSRLPIPFLHFGECLHGVGSYQQQSMFPQPLGLAASFNPDLVRRVGRAVGSEARSIGIHACFAPVLDLGRDPRWGRTQESWGEDKVLTTHMGVAFSRGLSKDGSWSDPDAVVPVMKHFAAHGSPSSGRNTAPYVGTGMREIMQELMMPFQAAVELGGVRGVMMAYNEIDGIPAAVHPLLYAKLKEWNFDGFVIADDTAVQELETVHHVASSPSDAIGQWFNAGGMIQFYDYPLEVFLNSTQELVANGTVAQSTLQAHVRTILGVKWDLGLFEQPFISEDTDPLPLVDENSDLVLEAAHKSIVLLKNENNTLPLSRPDRETPPKIALIGPFADTLNFGDYSGTWGQTPAVDAITLREALLKYVSTNEDGRPKNTQLLSSWGADSWEYVSQNVIPPCLLSTPDGMVGGLEATYYPEVDFTGEPVILSDPQVPALDWGIFPPEGLPSANFSAVWEGTLTSPVDMITNGWIGVAVGPYSVATLYIDGENVVISGSGDSLSTPSTILGNILPWSFVGNQTSSDGPPGAAPFTFYPNTSYYIRIEFQTWGNLHELHENIASLRSQMLLFWNLVDQGGGGNGKTKAVQNALGLAEQSDVVILAVGSAWNSDGENADRLSLDLPPSQEALVEAVLSDSTKPVVLVLFGGRPLAIPQHYKRATAVVSAFLPGPAGGQAIADLLWGTVDPGGARLPRDVPRDIGQLPVRYDYKPKSKSAQYVDAAREDMEPYFSFGHGLSYTTFEVNNFKPSATTFTAGDNISFSADIHNTGSRLGSFTLQIYLLSRISTVTQPVRQLVAFQRVDDLETGEKSIINLSLEVDRFLRILDRRDQWVLEKGVYEFAARAHGGDDAEEYGRVALTCN</sequence>
<feature type="chain" id="PRO_5047168819" description="xylan 1,4-beta-xylosidase" evidence="12">
    <location>
        <begin position="17"/>
        <end position="974"/>
    </location>
</feature>
<dbReference type="Pfam" id="PF14310">
    <property type="entry name" value="Fn3-like"/>
    <property type="match status" value="1"/>
</dbReference>
<evidence type="ECO:0000256" key="4">
    <source>
        <dbReference type="ARBA" id="ARBA00022729"/>
    </source>
</evidence>
<dbReference type="PROSITE" id="PS51820">
    <property type="entry name" value="PA14"/>
    <property type="match status" value="1"/>
</dbReference>
<keyword evidence="3" id="KW-0858">Xylan degradation</keyword>
<dbReference type="SUPFAM" id="SSF51445">
    <property type="entry name" value="(Trans)glycosidases"/>
    <property type="match status" value="1"/>
</dbReference>
<keyword evidence="8" id="KW-0326">Glycosidase</keyword>
<evidence type="ECO:0000256" key="7">
    <source>
        <dbReference type="ARBA" id="ARBA00023277"/>
    </source>
</evidence>
<protein>
    <recommendedName>
        <fullName evidence="11">xylan 1,4-beta-xylosidase</fullName>
        <ecNumber evidence="11">3.2.1.37</ecNumber>
    </recommendedName>
</protein>
<evidence type="ECO:0000259" key="13">
    <source>
        <dbReference type="PROSITE" id="PS51820"/>
    </source>
</evidence>
<evidence type="ECO:0000256" key="10">
    <source>
        <dbReference type="ARBA" id="ARBA00024574"/>
    </source>
</evidence>
<dbReference type="InterPro" id="IPR036962">
    <property type="entry name" value="Glyco_hydro_3_N_sf"/>
</dbReference>
<evidence type="ECO:0000256" key="1">
    <source>
        <dbReference type="ARBA" id="ARBA00004851"/>
    </source>
</evidence>
<keyword evidence="15" id="KW-1185">Reference proteome</keyword>
<dbReference type="PRINTS" id="PR00133">
    <property type="entry name" value="GLHYDRLASE3"/>
</dbReference>
<evidence type="ECO:0000256" key="2">
    <source>
        <dbReference type="ARBA" id="ARBA00005336"/>
    </source>
</evidence>
<organism evidence="14 15">
    <name type="scientific">Sporothrix stenoceras</name>
    <dbReference type="NCBI Taxonomy" id="5173"/>
    <lineage>
        <taxon>Eukaryota</taxon>
        <taxon>Fungi</taxon>
        <taxon>Dikarya</taxon>
        <taxon>Ascomycota</taxon>
        <taxon>Pezizomycotina</taxon>
        <taxon>Sordariomycetes</taxon>
        <taxon>Sordariomycetidae</taxon>
        <taxon>Ophiostomatales</taxon>
        <taxon>Ophiostomataceae</taxon>
        <taxon>Sporothrix</taxon>
    </lineage>
</organism>
<dbReference type="InterPro" id="IPR002772">
    <property type="entry name" value="Glyco_hydro_3_C"/>
</dbReference>
<comment type="caution">
    <text evidence="14">The sequence shown here is derived from an EMBL/GenBank/DDBJ whole genome shotgun (WGS) entry which is preliminary data.</text>
</comment>
<dbReference type="Gene3D" id="3.40.50.1700">
    <property type="entry name" value="Glycoside hydrolase family 3 C-terminal domain"/>
    <property type="match status" value="2"/>
</dbReference>
<comment type="similarity">
    <text evidence="2">Belongs to the glycosyl hydrolase 3 family.</text>
</comment>
<keyword evidence="5" id="KW-0378">Hydrolase</keyword>
<dbReference type="EMBL" id="JAWCUI010000026">
    <property type="protein sequence ID" value="KAL1895718.1"/>
    <property type="molecule type" value="Genomic_DNA"/>
</dbReference>
<accession>A0ABR3Z506</accession>
<keyword evidence="7" id="KW-0119">Carbohydrate metabolism</keyword>
<keyword evidence="9" id="KW-0624">Polysaccharide degradation</keyword>
<dbReference type="InterPro" id="IPR013783">
    <property type="entry name" value="Ig-like_fold"/>
</dbReference>
<dbReference type="InterPro" id="IPR037524">
    <property type="entry name" value="PA14/GLEYA"/>
</dbReference>
<dbReference type="PANTHER" id="PTHR42721">
    <property type="entry name" value="SUGAR HYDROLASE-RELATED"/>
    <property type="match status" value="1"/>
</dbReference>
<dbReference type="InterPro" id="IPR026891">
    <property type="entry name" value="Fn3-like"/>
</dbReference>
<evidence type="ECO:0000256" key="11">
    <source>
        <dbReference type="ARBA" id="ARBA00026107"/>
    </source>
</evidence>
<dbReference type="InterPro" id="IPR001764">
    <property type="entry name" value="Glyco_hydro_3_N"/>
</dbReference>
<comment type="catalytic activity">
    <reaction evidence="10">
        <text>Hydrolysis of (1-&gt;4)-beta-D-xylans, to remove successive D-xylose residues from the non-reducing termini.</text>
        <dbReference type="EC" id="3.2.1.37"/>
    </reaction>
</comment>
<dbReference type="InterPro" id="IPR017853">
    <property type="entry name" value="GH"/>
</dbReference>
<reference evidence="14 15" key="1">
    <citation type="journal article" date="2024" name="IMA Fungus">
        <title>IMA Genome - F19 : A genome assembly and annotation guide to empower mycologists, including annotated draft genome sequences of Ceratocystis pirilliformis, Diaporthe australafricana, Fusarium ophioides, Paecilomyces lecythidis, and Sporothrix stenoceras.</title>
        <authorList>
            <person name="Aylward J."/>
            <person name="Wilson A.M."/>
            <person name="Visagie C.M."/>
            <person name="Spraker J."/>
            <person name="Barnes I."/>
            <person name="Buitendag C."/>
            <person name="Ceriani C."/>
            <person name="Del Mar Angel L."/>
            <person name="du Plessis D."/>
            <person name="Fuchs T."/>
            <person name="Gasser K."/>
            <person name="Kramer D."/>
            <person name="Li W."/>
            <person name="Munsamy K."/>
            <person name="Piso A."/>
            <person name="Price J.L."/>
            <person name="Sonnekus B."/>
            <person name="Thomas C."/>
            <person name="van der Nest A."/>
            <person name="van Dijk A."/>
            <person name="van Heerden A."/>
            <person name="van Vuuren N."/>
            <person name="Yilmaz N."/>
            <person name="Duong T.A."/>
            <person name="van der Merwe N.A."/>
            <person name="Wingfield M.J."/>
            <person name="Wingfield B.D."/>
        </authorList>
    </citation>
    <scope>NUCLEOTIDE SEQUENCE [LARGE SCALE GENOMIC DNA]</scope>
    <source>
        <strain evidence="14 15">CMW 5346</strain>
    </source>
</reference>
<proteinExistence type="inferred from homology"/>
<comment type="pathway">
    <text evidence="1">Glycan degradation; xylan degradation.</text>
</comment>
<dbReference type="Pfam" id="PF00933">
    <property type="entry name" value="Glyco_hydro_3"/>
    <property type="match status" value="1"/>
</dbReference>
<dbReference type="InterPro" id="IPR044993">
    <property type="entry name" value="BXL"/>
</dbReference>
<feature type="signal peptide" evidence="12">
    <location>
        <begin position="1"/>
        <end position="16"/>
    </location>
</feature>
<keyword evidence="6" id="KW-0325">Glycoprotein</keyword>
<feature type="domain" description="PA14" evidence="13">
    <location>
        <begin position="522"/>
        <end position="700"/>
    </location>
</feature>
<dbReference type="Pfam" id="PF01915">
    <property type="entry name" value="Glyco_hydro_3_C"/>
    <property type="match status" value="1"/>
</dbReference>
<dbReference type="InterPro" id="IPR036881">
    <property type="entry name" value="Glyco_hydro_3_C_sf"/>
</dbReference>
<evidence type="ECO:0000256" key="9">
    <source>
        <dbReference type="ARBA" id="ARBA00023326"/>
    </source>
</evidence>
<dbReference type="SUPFAM" id="SSF56988">
    <property type="entry name" value="Anthrax protective antigen"/>
    <property type="match status" value="1"/>
</dbReference>
<evidence type="ECO:0000256" key="12">
    <source>
        <dbReference type="SAM" id="SignalP"/>
    </source>
</evidence>
<dbReference type="Gene3D" id="2.60.40.10">
    <property type="entry name" value="Immunoglobulins"/>
    <property type="match status" value="1"/>
</dbReference>
<dbReference type="Gene3D" id="3.20.20.300">
    <property type="entry name" value="Glycoside hydrolase, family 3, N-terminal domain"/>
    <property type="match status" value="1"/>
</dbReference>
<evidence type="ECO:0000256" key="8">
    <source>
        <dbReference type="ARBA" id="ARBA00023295"/>
    </source>
</evidence>
<dbReference type="EC" id="3.2.1.37" evidence="11"/>
<dbReference type="Proteomes" id="UP001583186">
    <property type="component" value="Unassembled WGS sequence"/>
</dbReference>
<name>A0ABR3Z506_9PEZI</name>
<dbReference type="PANTHER" id="PTHR42721:SF3">
    <property type="entry name" value="BETA-D-XYLOSIDASE 5-RELATED"/>
    <property type="match status" value="1"/>
</dbReference>
<evidence type="ECO:0000313" key="15">
    <source>
        <dbReference type="Proteomes" id="UP001583186"/>
    </source>
</evidence>
<evidence type="ECO:0000256" key="5">
    <source>
        <dbReference type="ARBA" id="ARBA00022801"/>
    </source>
</evidence>